<evidence type="ECO:0000256" key="1">
    <source>
        <dbReference type="SAM" id="MobiDB-lite"/>
    </source>
</evidence>
<accession>A0A150QZH7</accession>
<dbReference type="EMBL" id="JEMA01000221">
    <property type="protein sequence ID" value="KYF73008.1"/>
    <property type="molecule type" value="Genomic_DNA"/>
</dbReference>
<comment type="caution">
    <text evidence="2">The sequence shown here is derived from an EMBL/GenBank/DDBJ whole genome shotgun (WGS) entry which is preliminary data.</text>
</comment>
<dbReference type="Proteomes" id="UP000075260">
    <property type="component" value="Unassembled WGS sequence"/>
</dbReference>
<gene>
    <name evidence="2" type="ORF">BE15_47190</name>
</gene>
<feature type="region of interest" description="Disordered" evidence="1">
    <location>
        <begin position="203"/>
        <end position="243"/>
    </location>
</feature>
<reference evidence="2 3" key="1">
    <citation type="submission" date="2014-02" db="EMBL/GenBank/DDBJ databases">
        <title>The small core and large imbalanced accessory genome model reveals a collaborative survival strategy of Sorangium cellulosum strains in nature.</title>
        <authorList>
            <person name="Han K."/>
            <person name="Peng R."/>
            <person name="Blom J."/>
            <person name="Li Y.-Z."/>
        </authorList>
    </citation>
    <scope>NUCLEOTIDE SEQUENCE [LARGE SCALE GENOMIC DNA]</scope>
    <source>
        <strain evidence="2 3">So0008-312</strain>
    </source>
</reference>
<organism evidence="2 3">
    <name type="scientific">Sorangium cellulosum</name>
    <name type="common">Polyangium cellulosum</name>
    <dbReference type="NCBI Taxonomy" id="56"/>
    <lineage>
        <taxon>Bacteria</taxon>
        <taxon>Pseudomonadati</taxon>
        <taxon>Myxococcota</taxon>
        <taxon>Polyangia</taxon>
        <taxon>Polyangiales</taxon>
        <taxon>Polyangiaceae</taxon>
        <taxon>Sorangium</taxon>
    </lineage>
</organism>
<name>A0A150QZH7_SORCE</name>
<dbReference type="AlphaFoldDB" id="A0A150QZH7"/>
<evidence type="ECO:0000313" key="2">
    <source>
        <dbReference type="EMBL" id="KYF73008.1"/>
    </source>
</evidence>
<proteinExistence type="predicted"/>
<sequence length="243" mass="25621">MTLVFLSLIAGCAAPAEPDPAEDTGVESQSLECDRDCIRAMVNKHLALMGELGDERTYEVSLRELRAVGPAVVSGAVAAYRAWSLSAPPDPEEPARPGEMRWRAAHLLGALGFREGISSLDAIARSPLPEPGADEELFADEVRVRLRAVAGLEKLGAAAELRAIHALGGLLRRPAAASLYALGIDVGGLRFVDGRTALAEDVADSADLNPNAGRPVQPDTPGSREFRVTPRLDTPATAATADR</sequence>
<evidence type="ECO:0000313" key="3">
    <source>
        <dbReference type="Proteomes" id="UP000075260"/>
    </source>
</evidence>
<protein>
    <submittedName>
        <fullName evidence="2">Uncharacterized protein</fullName>
    </submittedName>
</protein>